<dbReference type="PATRIC" id="fig|1031711.3.peg.3938"/>
<dbReference type="AlphaFoldDB" id="F6G9Y8"/>
<evidence type="ECO:0000313" key="3">
    <source>
        <dbReference type="Proteomes" id="UP000007953"/>
    </source>
</evidence>
<evidence type="ECO:0000313" key="2">
    <source>
        <dbReference type="EMBL" id="AEG71356.1"/>
    </source>
</evidence>
<geneLocation type="plasmid" evidence="3"/>
<dbReference type="KEGG" id="rsn:RSPO_m00718"/>
<reference evidence="2 3" key="1">
    <citation type="journal article" date="2011" name="J. Bacteriol.">
        <title>Complete genome sequence of the plant pathogen Ralstonia solanacearum strain Po82.</title>
        <authorList>
            <person name="Xu J."/>
            <person name="Zheng H.J."/>
            <person name="Liu L."/>
            <person name="Pan Z.C."/>
            <person name="Prior P."/>
            <person name="Tang B."/>
            <person name="Xu J.S."/>
            <person name="Zhang H."/>
            <person name="Tian Q."/>
            <person name="Zhang L.Q."/>
            <person name="Feng J."/>
        </authorList>
    </citation>
    <scope>NUCLEOTIDE SEQUENCE [LARGE SCALE GENOMIC DNA]</scope>
    <source>
        <strain evidence="3">Po82</strain>
    </source>
</reference>
<accession>F6G9Y8</accession>
<sequence>MTTVSRMTSSAAAAGAGAAEPLPKHGADLPESSSARSRAATRPGPLQGLPEPRRGASAPPGSRSLPQQPAVMRRSRSLSSLGGMHADPGIGDTAARLGTRTLRTAPPASLDAGLPVAADAEHRPPASGHALWKLADARVLLRRGESRAFVDALRQSPTEREMPGAGAKLERLLSHVGQMRDGLNKVRQYLAAAGQPDSALKALSRNLDGIERALVALREDKPLAHRTFWVASASLLAAVMPITVPLASRPRQAQFASETFGLMAKMFVEAAAMIRTQTTDRGLLKDRWLSRNLINNVQAVWFMPSVIKPTLTKNLPYNITGGMVSVAVLFMTFLSSEIREKVNGWRNQPPYPGLAQAGQNLDARMQADLRDVLATVNADMQSLVDTKAAFEDAHELNPLVSKQVSLAVNAYKTLSVKLMDTLGVPHAVAASNPDKAAKLALAVFTAMICFSGAALMVPDRIGMVDLTADAIFTSLYQASLVGDGNVSRKDALDEFKTFSGFSMVLAAMLALNKGAGDFIEHGAMGLLIGSVSMAALNLVLPGPVGHATAKGIEKLMSMSPSDISQTLYKLGDCFYRWCGGGAATEAAHPQEPDLEAGPSAAAS</sequence>
<name>F6G9Y8_RALS8</name>
<feature type="compositionally biased region" description="Low complexity" evidence="1">
    <location>
        <begin position="32"/>
        <end position="42"/>
    </location>
</feature>
<feature type="compositionally biased region" description="Polar residues" evidence="1">
    <location>
        <begin position="1"/>
        <end position="10"/>
    </location>
</feature>
<feature type="region of interest" description="Disordered" evidence="1">
    <location>
        <begin position="1"/>
        <end position="93"/>
    </location>
</feature>
<proteinExistence type="predicted"/>
<evidence type="ECO:0000256" key="1">
    <source>
        <dbReference type="SAM" id="MobiDB-lite"/>
    </source>
</evidence>
<gene>
    <name evidence="2" type="ordered locus">RSPO_m00718</name>
</gene>
<dbReference type="HOGENOM" id="CLU_452600_0_0_4"/>
<dbReference type="Proteomes" id="UP000007953">
    <property type="component" value="Plasmid megaplasmid"/>
</dbReference>
<keyword evidence="2" id="KW-0614">Plasmid</keyword>
<protein>
    <submittedName>
        <fullName evidence="2">Type III effector protein</fullName>
    </submittedName>
</protein>
<dbReference type="RefSeq" id="WP_014618984.1">
    <property type="nucleotide sequence ID" value="NC_017575.1"/>
</dbReference>
<organism evidence="2 3">
    <name type="scientific">Ralstonia solanacearum (strain Po82)</name>
    <dbReference type="NCBI Taxonomy" id="1031711"/>
    <lineage>
        <taxon>Bacteria</taxon>
        <taxon>Pseudomonadati</taxon>
        <taxon>Pseudomonadota</taxon>
        <taxon>Betaproteobacteria</taxon>
        <taxon>Burkholderiales</taxon>
        <taxon>Burkholderiaceae</taxon>
        <taxon>Ralstonia</taxon>
        <taxon>Ralstonia solanacearum species complex</taxon>
    </lineage>
</organism>
<dbReference type="EMBL" id="CP002820">
    <property type="protein sequence ID" value="AEG71356.1"/>
    <property type="molecule type" value="Genomic_DNA"/>
</dbReference>